<dbReference type="GO" id="GO:0032259">
    <property type="term" value="P:methylation"/>
    <property type="evidence" value="ECO:0007669"/>
    <property type="project" value="UniProtKB-KW"/>
</dbReference>
<dbReference type="PRINTS" id="PR00108">
    <property type="entry name" value="THYMDSNTHASE"/>
</dbReference>
<dbReference type="CDD" id="cd00209">
    <property type="entry name" value="DHFR"/>
    <property type="match status" value="1"/>
</dbReference>
<proteinExistence type="predicted"/>
<evidence type="ECO:0000256" key="1">
    <source>
        <dbReference type="ARBA" id="ARBA00022603"/>
    </source>
</evidence>
<accession>A0A6C0H461</accession>
<dbReference type="EMBL" id="MN739861">
    <property type="protein sequence ID" value="QHT75026.1"/>
    <property type="molecule type" value="Genomic_DNA"/>
</dbReference>
<dbReference type="InterPro" id="IPR000398">
    <property type="entry name" value="Thymidylate_synthase"/>
</dbReference>
<sequence length="447" mass="51438">MTQVIVAMNEKGGIGYKNRIPWNCKEDLALFKSKTMGKTIVVGRKTAAHLPNLPGRTIICLTRDSTLCTSLWHNNVIVTTKLEDIDLCSEDIIIAGGNEIYETFFAKESLVKKIHLSVIKGEHECDVYFRLELLKNFVIVEKTEFDEFTHYILERTEHGEQQYIDLLKNILENGVRRNGRNGETISIFKNDMTFDLRKGFPLLTTKKMFLRGIVEEFLFFIRGETDSSKLSEKKVRIWEGNTTDEFLLSRGLPYAKGVMGPMYGYQWRFFNAPYEIDNLGRPIDPEGGFDQLADVVNLIKNDPHSRRILMTSYNPAQSNMGVLHPCHSITIQFYVEDPFLDMFCYNRSQDAFLGIPFNIASSSLLLMLIGKLTSKTPRFFYMTMGDTHIYSEHIEQVKTQISRIPYSFPKLDFPNIESLQEIDNLTSKDFIISNYKCHSQIEAEMVA</sequence>
<evidence type="ECO:0000256" key="3">
    <source>
        <dbReference type="ARBA" id="ARBA00022857"/>
    </source>
</evidence>
<dbReference type="PANTHER" id="PTHR11548:SF2">
    <property type="entry name" value="THYMIDYLATE SYNTHASE"/>
    <property type="match status" value="1"/>
</dbReference>
<keyword evidence="4" id="KW-0560">Oxidoreductase</keyword>
<dbReference type="InterPro" id="IPR036926">
    <property type="entry name" value="Thymidate_synth/dCMP_Mease_sf"/>
</dbReference>
<evidence type="ECO:0000313" key="6">
    <source>
        <dbReference type="EMBL" id="QHT75026.1"/>
    </source>
</evidence>
<feature type="domain" description="DHFR" evidence="5">
    <location>
        <begin position="1"/>
        <end position="157"/>
    </location>
</feature>
<dbReference type="InterPro" id="IPR023451">
    <property type="entry name" value="Thymidate_synth/dCMP_Mease_dom"/>
</dbReference>
<evidence type="ECO:0000259" key="5">
    <source>
        <dbReference type="PROSITE" id="PS51330"/>
    </source>
</evidence>
<dbReference type="Pfam" id="PF00303">
    <property type="entry name" value="Thymidylat_synt"/>
    <property type="match status" value="1"/>
</dbReference>
<dbReference type="Gene3D" id="3.30.572.10">
    <property type="entry name" value="Thymidylate synthase/dCMP hydroxymethylase domain"/>
    <property type="match status" value="1"/>
</dbReference>
<dbReference type="Pfam" id="PF00186">
    <property type="entry name" value="DHFR_1"/>
    <property type="match status" value="1"/>
</dbReference>
<name>A0A6C0H461_9ZZZZ</name>
<dbReference type="GO" id="GO:0005739">
    <property type="term" value="C:mitochondrion"/>
    <property type="evidence" value="ECO:0007669"/>
    <property type="project" value="TreeGrafter"/>
</dbReference>
<dbReference type="GO" id="GO:0006231">
    <property type="term" value="P:dTMP biosynthetic process"/>
    <property type="evidence" value="ECO:0007669"/>
    <property type="project" value="InterPro"/>
</dbReference>
<dbReference type="GO" id="GO:0005829">
    <property type="term" value="C:cytosol"/>
    <property type="evidence" value="ECO:0007669"/>
    <property type="project" value="TreeGrafter"/>
</dbReference>
<evidence type="ECO:0000256" key="4">
    <source>
        <dbReference type="ARBA" id="ARBA00023002"/>
    </source>
</evidence>
<dbReference type="CDD" id="cd00351">
    <property type="entry name" value="TS_Pyrimidine_HMase"/>
    <property type="match status" value="1"/>
</dbReference>
<dbReference type="InterPro" id="IPR024072">
    <property type="entry name" value="DHFR-like_dom_sf"/>
</dbReference>
<evidence type="ECO:0000256" key="2">
    <source>
        <dbReference type="ARBA" id="ARBA00022679"/>
    </source>
</evidence>
<dbReference type="GO" id="GO:0046654">
    <property type="term" value="P:tetrahydrofolate biosynthetic process"/>
    <property type="evidence" value="ECO:0007669"/>
    <property type="project" value="InterPro"/>
</dbReference>
<dbReference type="PROSITE" id="PS51330">
    <property type="entry name" value="DHFR_2"/>
    <property type="match status" value="1"/>
</dbReference>
<dbReference type="InterPro" id="IPR001796">
    <property type="entry name" value="DHFR_dom"/>
</dbReference>
<dbReference type="SUPFAM" id="SSF53597">
    <property type="entry name" value="Dihydrofolate reductase-like"/>
    <property type="match status" value="1"/>
</dbReference>
<dbReference type="NCBIfam" id="TIGR03284">
    <property type="entry name" value="thym_sym"/>
    <property type="match status" value="1"/>
</dbReference>
<dbReference type="InterPro" id="IPR045097">
    <property type="entry name" value="Thymidate_synth/dCMP_Mease"/>
</dbReference>
<reference evidence="6" key="1">
    <citation type="journal article" date="2020" name="Nature">
        <title>Giant virus diversity and host interactions through global metagenomics.</title>
        <authorList>
            <person name="Schulz F."/>
            <person name="Roux S."/>
            <person name="Paez-Espino D."/>
            <person name="Jungbluth S."/>
            <person name="Walsh D.A."/>
            <person name="Denef V.J."/>
            <person name="McMahon K.D."/>
            <person name="Konstantinidis K.T."/>
            <person name="Eloe-Fadrosh E.A."/>
            <person name="Kyrpides N.C."/>
            <person name="Woyke T."/>
        </authorList>
    </citation>
    <scope>NUCLEOTIDE SEQUENCE</scope>
    <source>
        <strain evidence="6">GVMAG-M-3300023179-62</strain>
    </source>
</reference>
<dbReference type="PANTHER" id="PTHR11548">
    <property type="entry name" value="THYMIDYLATE SYNTHASE 1"/>
    <property type="match status" value="1"/>
</dbReference>
<protein>
    <recommendedName>
        <fullName evidence="5">DHFR domain-containing protein</fullName>
    </recommendedName>
</protein>
<dbReference type="SUPFAM" id="SSF55831">
    <property type="entry name" value="Thymidylate synthase/dCMP hydroxymethylase"/>
    <property type="match status" value="1"/>
</dbReference>
<keyword evidence="1" id="KW-0489">Methyltransferase</keyword>
<dbReference type="PROSITE" id="PS00075">
    <property type="entry name" value="DHFR_1"/>
    <property type="match status" value="1"/>
</dbReference>
<keyword evidence="3" id="KW-0521">NADP</keyword>
<dbReference type="AlphaFoldDB" id="A0A6C0H461"/>
<keyword evidence="2" id="KW-0808">Transferase</keyword>
<dbReference type="GO" id="GO:0004146">
    <property type="term" value="F:dihydrofolate reductase activity"/>
    <property type="evidence" value="ECO:0007669"/>
    <property type="project" value="InterPro"/>
</dbReference>
<dbReference type="GO" id="GO:0004799">
    <property type="term" value="F:thymidylate synthase activity"/>
    <property type="evidence" value="ECO:0007669"/>
    <property type="project" value="InterPro"/>
</dbReference>
<dbReference type="Gene3D" id="3.40.430.10">
    <property type="entry name" value="Dihydrofolate Reductase, subunit A"/>
    <property type="match status" value="1"/>
</dbReference>
<dbReference type="InterPro" id="IPR017925">
    <property type="entry name" value="DHFR_CS"/>
</dbReference>
<organism evidence="6">
    <name type="scientific">viral metagenome</name>
    <dbReference type="NCBI Taxonomy" id="1070528"/>
    <lineage>
        <taxon>unclassified sequences</taxon>
        <taxon>metagenomes</taxon>
        <taxon>organismal metagenomes</taxon>
    </lineage>
</organism>